<feature type="transmembrane region" description="Helical" evidence="1">
    <location>
        <begin position="22"/>
        <end position="48"/>
    </location>
</feature>
<keyword evidence="1" id="KW-1133">Transmembrane helix</keyword>
<dbReference type="HOGENOM" id="CLU_2628735_0_0_1"/>
<reference evidence="3" key="1">
    <citation type="journal article" date="2011" name="Science">
        <title>The plant cell wall-decomposing machinery underlies the functional diversity of forest fungi.</title>
        <authorList>
            <person name="Eastwood D.C."/>
            <person name="Floudas D."/>
            <person name="Binder M."/>
            <person name="Majcherczyk A."/>
            <person name="Schneider P."/>
            <person name="Aerts A."/>
            <person name="Asiegbu F.O."/>
            <person name="Baker S.E."/>
            <person name="Barry K."/>
            <person name="Bendiksby M."/>
            <person name="Blumentritt M."/>
            <person name="Coutinho P.M."/>
            <person name="Cullen D."/>
            <person name="de Vries R.P."/>
            <person name="Gathman A."/>
            <person name="Goodell B."/>
            <person name="Henrissat B."/>
            <person name="Ihrmark K."/>
            <person name="Kauserud H."/>
            <person name="Kohler A."/>
            <person name="LaButti K."/>
            <person name="Lapidus A."/>
            <person name="Lavin J.L."/>
            <person name="Lee Y.-H."/>
            <person name="Lindquist E."/>
            <person name="Lilly W."/>
            <person name="Lucas S."/>
            <person name="Morin E."/>
            <person name="Murat C."/>
            <person name="Oguiza J.A."/>
            <person name="Park J."/>
            <person name="Pisabarro A.G."/>
            <person name="Riley R."/>
            <person name="Rosling A."/>
            <person name="Salamov A."/>
            <person name="Schmidt O."/>
            <person name="Schmutz J."/>
            <person name="Skrede I."/>
            <person name="Stenlid J."/>
            <person name="Wiebenga A."/>
            <person name="Xie X."/>
            <person name="Kuees U."/>
            <person name="Hibbett D.S."/>
            <person name="Hoffmeister D."/>
            <person name="Hoegberg N."/>
            <person name="Martin F."/>
            <person name="Grigoriev I.V."/>
            <person name="Watkinson S.C."/>
        </authorList>
    </citation>
    <scope>NUCLEOTIDE SEQUENCE [LARGE SCALE GENOMIC DNA]</scope>
    <source>
        <strain evidence="3">S7.9</strain>
    </source>
</reference>
<feature type="non-terminal residue" evidence="2">
    <location>
        <position position="1"/>
    </location>
</feature>
<evidence type="ECO:0000256" key="1">
    <source>
        <dbReference type="SAM" id="Phobius"/>
    </source>
</evidence>
<dbReference type="AlphaFoldDB" id="F8PC16"/>
<feature type="transmembrane region" description="Helical" evidence="1">
    <location>
        <begin position="60"/>
        <end position="77"/>
    </location>
</feature>
<dbReference type="Proteomes" id="UP000008064">
    <property type="component" value="Unassembled WGS sequence"/>
</dbReference>
<gene>
    <name evidence="2" type="ORF">SERLADRAFT_402552</name>
</gene>
<protein>
    <submittedName>
        <fullName evidence="2">Uncharacterized protein</fullName>
    </submittedName>
</protein>
<sequence>AAALVGRLNSHGMRPGTDVMRWLQHCFMVTSVTGGVSMVENGILAISLQEQQANTNKQKHIVFTLITAGALCIFGGLT</sequence>
<dbReference type="KEGG" id="sla:SERLADRAFT_402552"/>
<accession>F8PC16</accession>
<evidence type="ECO:0000313" key="3">
    <source>
        <dbReference type="Proteomes" id="UP000008064"/>
    </source>
</evidence>
<proteinExistence type="predicted"/>
<keyword evidence="1" id="KW-0812">Transmembrane</keyword>
<dbReference type="EMBL" id="GL945444">
    <property type="protein sequence ID" value="EGO19216.1"/>
    <property type="molecule type" value="Genomic_DNA"/>
</dbReference>
<dbReference type="GeneID" id="18812179"/>
<keyword evidence="1" id="KW-0472">Membrane</keyword>
<evidence type="ECO:0000313" key="2">
    <source>
        <dbReference type="EMBL" id="EGO19216.1"/>
    </source>
</evidence>
<name>F8PC16_SERL9</name>
<organism evidence="3">
    <name type="scientific">Serpula lacrymans var. lacrymans (strain S7.9)</name>
    <name type="common">Dry rot fungus</name>
    <dbReference type="NCBI Taxonomy" id="578457"/>
    <lineage>
        <taxon>Eukaryota</taxon>
        <taxon>Fungi</taxon>
        <taxon>Dikarya</taxon>
        <taxon>Basidiomycota</taxon>
        <taxon>Agaricomycotina</taxon>
        <taxon>Agaricomycetes</taxon>
        <taxon>Agaricomycetidae</taxon>
        <taxon>Boletales</taxon>
        <taxon>Coniophorineae</taxon>
        <taxon>Serpulaceae</taxon>
        <taxon>Serpula</taxon>
    </lineage>
</organism>
<dbReference type="RefSeq" id="XP_007323937.1">
    <property type="nucleotide sequence ID" value="XM_007323875.1"/>
</dbReference>